<dbReference type="HOGENOM" id="CLU_038061_0_0_1"/>
<feature type="compositionally biased region" description="Basic residues" evidence="1">
    <location>
        <begin position="510"/>
        <end position="528"/>
    </location>
</feature>
<proteinExistence type="predicted"/>
<feature type="region of interest" description="Disordered" evidence="1">
    <location>
        <begin position="395"/>
        <end position="536"/>
    </location>
</feature>
<dbReference type="AlphaFoldDB" id="W7E8Q7"/>
<dbReference type="RefSeq" id="XP_014556448.1">
    <property type="nucleotide sequence ID" value="XM_014700962.1"/>
</dbReference>
<evidence type="ECO:0000313" key="3">
    <source>
        <dbReference type="Proteomes" id="UP000054337"/>
    </source>
</evidence>
<feature type="region of interest" description="Disordered" evidence="1">
    <location>
        <begin position="144"/>
        <end position="181"/>
    </location>
</feature>
<organism evidence="2 3">
    <name type="scientific">Bipolaris victoriae (strain FI3)</name>
    <name type="common">Victoria blight of oats agent</name>
    <name type="synonym">Cochliobolus victoriae</name>
    <dbReference type="NCBI Taxonomy" id="930091"/>
    <lineage>
        <taxon>Eukaryota</taxon>
        <taxon>Fungi</taxon>
        <taxon>Dikarya</taxon>
        <taxon>Ascomycota</taxon>
        <taxon>Pezizomycotina</taxon>
        <taxon>Dothideomycetes</taxon>
        <taxon>Pleosporomycetidae</taxon>
        <taxon>Pleosporales</taxon>
        <taxon>Pleosporineae</taxon>
        <taxon>Pleosporaceae</taxon>
        <taxon>Bipolaris</taxon>
    </lineage>
</organism>
<reference evidence="2 3" key="1">
    <citation type="journal article" date="2013" name="PLoS Genet.">
        <title>Comparative genome structure, secondary metabolite, and effector coding capacity across Cochliobolus pathogens.</title>
        <authorList>
            <person name="Condon B.J."/>
            <person name="Leng Y."/>
            <person name="Wu D."/>
            <person name="Bushley K.E."/>
            <person name="Ohm R.A."/>
            <person name="Otillar R."/>
            <person name="Martin J."/>
            <person name="Schackwitz W."/>
            <person name="Grimwood J."/>
            <person name="MohdZainudin N."/>
            <person name="Xue C."/>
            <person name="Wang R."/>
            <person name="Manning V.A."/>
            <person name="Dhillon B."/>
            <person name="Tu Z.J."/>
            <person name="Steffenson B.J."/>
            <person name="Salamov A."/>
            <person name="Sun H."/>
            <person name="Lowry S."/>
            <person name="LaButti K."/>
            <person name="Han J."/>
            <person name="Copeland A."/>
            <person name="Lindquist E."/>
            <person name="Barry K."/>
            <person name="Schmutz J."/>
            <person name="Baker S.E."/>
            <person name="Ciuffetti L.M."/>
            <person name="Grigoriev I.V."/>
            <person name="Zhong S."/>
            <person name="Turgeon B.G."/>
        </authorList>
    </citation>
    <scope>NUCLEOTIDE SEQUENCE [LARGE SCALE GENOMIC DNA]</scope>
    <source>
        <strain evidence="2 3">FI3</strain>
    </source>
</reference>
<dbReference type="Proteomes" id="UP000054337">
    <property type="component" value="Unassembled WGS sequence"/>
</dbReference>
<dbReference type="OrthoDB" id="3785351at2759"/>
<name>W7E8Q7_BIPV3</name>
<feature type="compositionally biased region" description="Polar residues" evidence="1">
    <location>
        <begin position="171"/>
        <end position="181"/>
    </location>
</feature>
<protein>
    <submittedName>
        <fullName evidence="2">Uncharacterized protein</fullName>
    </submittedName>
</protein>
<dbReference type="EMBL" id="KI968735">
    <property type="protein sequence ID" value="EUN26853.1"/>
    <property type="molecule type" value="Genomic_DNA"/>
</dbReference>
<feature type="compositionally biased region" description="Low complexity" evidence="1">
    <location>
        <begin position="466"/>
        <end position="477"/>
    </location>
</feature>
<dbReference type="GeneID" id="26256287"/>
<feature type="compositionally biased region" description="Acidic residues" evidence="1">
    <location>
        <begin position="441"/>
        <end position="451"/>
    </location>
</feature>
<keyword evidence="3" id="KW-1185">Reference proteome</keyword>
<gene>
    <name evidence="2" type="ORF">COCVIDRAFT_37938</name>
</gene>
<feature type="compositionally biased region" description="Low complexity" evidence="1">
    <location>
        <begin position="427"/>
        <end position="440"/>
    </location>
</feature>
<accession>W7E8Q7</accession>
<evidence type="ECO:0000256" key="1">
    <source>
        <dbReference type="SAM" id="MobiDB-lite"/>
    </source>
</evidence>
<sequence length="536" mass="59262">MDSPSQLFTSDNFSRTEVQDMLDDAQMDAGHLYTNVPFLRDQLQQLLWEGIEECNSRDVDPMVVLHRTLCNERTILDAYNKHRLGNAVTSFNAQVLDPETAVEYIAEDNIPEVLGFFPLRAIVAKHDIDIQAQPIYQVGQTMEADQEQMMERSSPERLTLPNHTPHKPDTSDSQSTWTPSTSSAALNYNKLRDAPSPWLPFPSGNLTMAEVTAFLPQSIKSFDIINRFISNGALAMTLASMINHYRAMPIGPIENNTIYRMMKGQMNIHAKTNPAYKGWTVTKHADIIEPSTFNHSSVSVSNFHTPESMMSSPQSPKTILFRDLANGVKVMPSGPDALDLTRCIQYCLEHDNEDWYYPTDFASLVQNLGGAAPIHSEHADAAAITRHSAGLKLTKVQRAPPGRGSRVRTVKNTKAVVEESEEDELESASSSPLSSLSFSAADDDKEEDADSDAIAVTPTPTKRKNPASSSDASSPSAKRYRKTPTRSSTRKPVESEEDESDSDVYVGPKTKIKGKAKVATRSSGRTKRFGGSYCVE</sequence>
<evidence type="ECO:0000313" key="2">
    <source>
        <dbReference type="EMBL" id="EUN26853.1"/>
    </source>
</evidence>